<evidence type="ECO:0000313" key="3">
    <source>
        <dbReference type="Proteomes" id="UP001500742"/>
    </source>
</evidence>
<proteinExistence type="predicted"/>
<dbReference type="Pfam" id="PF16138">
    <property type="entry name" value="DUF4846"/>
    <property type="match status" value="1"/>
</dbReference>
<evidence type="ECO:0000313" key="2">
    <source>
        <dbReference type="EMBL" id="GAA3973600.1"/>
    </source>
</evidence>
<evidence type="ECO:0008006" key="4">
    <source>
        <dbReference type="Google" id="ProtNLM"/>
    </source>
</evidence>
<feature type="chain" id="PRO_5045628058" description="DUF4846 domain-containing protein" evidence="1">
    <location>
        <begin position="20"/>
        <end position="254"/>
    </location>
</feature>
<comment type="caution">
    <text evidence="2">The sequence shown here is derived from an EMBL/GenBank/DDBJ whole genome shotgun (WGS) entry which is preliminary data.</text>
</comment>
<gene>
    <name evidence="2" type="ORF">GCM10022210_24830</name>
</gene>
<sequence length="254" mass="28795">MKVFLLLIASLLWTSPAKTDNVVSRFKAPAGYKQSSATPGSFAAWLQAIPLKPYGSQCLTYQGKVARTESYTAGILDVSVGNYDLQQCADAVMRLRGEYLYAQKNYNAISFNFTSGFKCDFTHYADGYRYNNDHWVLKAKRDYSYPNFMRYMTLVFSYAGTLSLQKELKPVQNPATLKTGDIFIKGGSPGHCFIVMNVVENAQHQKKFLLAQSYMPAQSIQLLQYQEDPWFSVSEPAYILYGELVSPAYLKRFE</sequence>
<dbReference type="Proteomes" id="UP001500742">
    <property type="component" value="Unassembled WGS sequence"/>
</dbReference>
<protein>
    <recommendedName>
        <fullName evidence="4">DUF4846 domain-containing protein</fullName>
    </recommendedName>
</protein>
<keyword evidence="3" id="KW-1185">Reference proteome</keyword>
<feature type="signal peptide" evidence="1">
    <location>
        <begin position="1"/>
        <end position="19"/>
    </location>
</feature>
<keyword evidence="1" id="KW-0732">Signal</keyword>
<dbReference type="RefSeq" id="WP_259094349.1">
    <property type="nucleotide sequence ID" value="NZ_BAAAZC010000018.1"/>
</dbReference>
<evidence type="ECO:0000256" key="1">
    <source>
        <dbReference type="SAM" id="SignalP"/>
    </source>
</evidence>
<reference evidence="3" key="1">
    <citation type="journal article" date="2019" name="Int. J. Syst. Evol. Microbiol.">
        <title>The Global Catalogue of Microorganisms (GCM) 10K type strain sequencing project: providing services to taxonomists for standard genome sequencing and annotation.</title>
        <authorList>
            <consortium name="The Broad Institute Genomics Platform"/>
            <consortium name="The Broad Institute Genome Sequencing Center for Infectious Disease"/>
            <person name="Wu L."/>
            <person name="Ma J."/>
        </authorList>
    </citation>
    <scope>NUCLEOTIDE SEQUENCE [LARGE SCALE GENOMIC DNA]</scope>
    <source>
        <strain evidence="3">JCM 16601</strain>
    </source>
</reference>
<name>A0ABP7Q1K0_9SPHI</name>
<organism evidence="2 3">
    <name type="scientific">Mucilaginibacter dorajii</name>
    <dbReference type="NCBI Taxonomy" id="692994"/>
    <lineage>
        <taxon>Bacteria</taxon>
        <taxon>Pseudomonadati</taxon>
        <taxon>Bacteroidota</taxon>
        <taxon>Sphingobacteriia</taxon>
        <taxon>Sphingobacteriales</taxon>
        <taxon>Sphingobacteriaceae</taxon>
        <taxon>Mucilaginibacter</taxon>
    </lineage>
</organism>
<accession>A0ABP7Q1K0</accession>
<dbReference type="EMBL" id="BAAAZC010000018">
    <property type="protein sequence ID" value="GAA3973600.1"/>
    <property type="molecule type" value="Genomic_DNA"/>
</dbReference>
<dbReference type="InterPro" id="IPR032315">
    <property type="entry name" value="DUF4846"/>
</dbReference>